<sequence>MRQLLDYLITPEELQSLGLYRKGRSIPNKECSTDTKKGPRQSAASRRDNEFKASIRLSGRIFLVGSIALTIVDRLRLRLHRSNRPRIWNGLGVRIPLSLSILLLLHRFFHHVIVRLQSKLLQSRGVTPPRILHALRKALLSPIAPSAAAALSGVALASIPFEDARLTISIYVFTKTMEYLSNALRVSDRAPWWFGSWALFPFALAKLFQGLLNQEGDIPFTRFMAARWSPRWLMLLVFSSQLSNHQFYSLKKIQLARG</sequence>
<evidence type="ECO:0000256" key="1">
    <source>
        <dbReference type="SAM" id="MobiDB-lite"/>
    </source>
</evidence>
<comment type="caution">
    <text evidence="2">The sequence shown here is derived from an EMBL/GenBank/DDBJ whole genome shotgun (WGS) entry which is preliminary data.</text>
</comment>
<organism evidence="2 3">
    <name type="scientific">Arthrobotrys flagrans</name>
    <name type="common">Nematode-trapping fungus</name>
    <name type="synonym">Trichothecium flagrans</name>
    <dbReference type="NCBI Taxonomy" id="97331"/>
    <lineage>
        <taxon>Eukaryota</taxon>
        <taxon>Fungi</taxon>
        <taxon>Dikarya</taxon>
        <taxon>Ascomycota</taxon>
        <taxon>Pezizomycotina</taxon>
        <taxon>Orbiliomycetes</taxon>
        <taxon>Orbiliales</taxon>
        <taxon>Orbiliaceae</taxon>
        <taxon>Arthrobotrys</taxon>
    </lineage>
</organism>
<reference evidence="2 3" key="1">
    <citation type="submission" date="2019-01" db="EMBL/GenBank/DDBJ databases">
        <title>Intercellular communication is required for trap formation in the nematode-trapping fungus Duddingtonia flagrans.</title>
        <authorList>
            <person name="Youssar L."/>
            <person name="Wernet V."/>
            <person name="Hensel N."/>
            <person name="Hildebrandt H.-G."/>
            <person name="Fischer R."/>
        </authorList>
    </citation>
    <scope>NUCLEOTIDE SEQUENCE [LARGE SCALE GENOMIC DNA]</scope>
    <source>
        <strain evidence="2 3">CBS H-5679</strain>
    </source>
</reference>
<keyword evidence="3" id="KW-1185">Reference proteome</keyword>
<dbReference type="VEuPathDB" id="FungiDB:DFL_001816"/>
<dbReference type="STRING" id="97331.A0A437A923"/>
<evidence type="ECO:0000313" key="3">
    <source>
        <dbReference type="Proteomes" id="UP000283090"/>
    </source>
</evidence>
<dbReference type="EMBL" id="SAEB01000003">
    <property type="protein sequence ID" value="RVD87591.1"/>
    <property type="molecule type" value="Genomic_DNA"/>
</dbReference>
<accession>A0A437A923</accession>
<gene>
    <name evidence="2" type="ORF">DFL_001816</name>
</gene>
<evidence type="ECO:0000313" key="2">
    <source>
        <dbReference type="EMBL" id="RVD87591.1"/>
    </source>
</evidence>
<name>A0A437A923_ARTFL</name>
<dbReference type="GeneID" id="93584127"/>
<dbReference type="OrthoDB" id="291792at2759"/>
<protein>
    <submittedName>
        <fullName evidence="2">Uncharacterized protein</fullName>
    </submittedName>
</protein>
<dbReference type="RefSeq" id="XP_067493135.1">
    <property type="nucleotide sequence ID" value="XM_067630497.1"/>
</dbReference>
<dbReference type="Proteomes" id="UP000283090">
    <property type="component" value="Unassembled WGS sequence"/>
</dbReference>
<proteinExistence type="predicted"/>
<feature type="region of interest" description="Disordered" evidence="1">
    <location>
        <begin position="28"/>
        <end position="47"/>
    </location>
</feature>
<dbReference type="AlphaFoldDB" id="A0A437A923"/>